<evidence type="ECO:0000259" key="3">
    <source>
        <dbReference type="Pfam" id="PF25023"/>
    </source>
</evidence>
<dbReference type="Gene3D" id="2.180.10.10">
    <property type="entry name" value="RHS repeat-associated core"/>
    <property type="match status" value="3"/>
</dbReference>
<feature type="compositionally biased region" description="Acidic residues" evidence="2">
    <location>
        <begin position="879"/>
        <end position="890"/>
    </location>
</feature>
<accession>A0A7W3Y7H0</accession>
<gene>
    <name evidence="4" type="ORF">H4F98_15365</name>
</gene>
<keyword evidence="1" id="KW-0677">Repeat</keyword>
<dbReference type="PANTHER" id="PTHR32305">
    <property type="match status" value="1"/>
</dbReference>
<evidence type="ECO:0000256" key="1">
    <source>
        <dbReference type="ARBA" id="ARBA00022737"/>
    </source>
</evidence>
<evidence type="ECO:0000313" key="4">
    <source>
        <dbReference type="EMBL" id="MBB1061951.1"/>
    </source>
</evidence>
<dbReference type="AlphaFoldDB" id="A0A7W3Y7H0"/>
<evidence type="ECO:0000256" key="2">
    <source>
        <dbReference type="SAM" id="MobiDB-lite"/>
    </source>
</evidence>
<reference evidence="4 5" key="1">
    <citation type="submission" date="2020-08" db="EMBL/GenBank/DDBJ databases">
        <authorList>
            <person name="Xu S."/>
            <person name="Li A."/>
        </authorList>
    </citation>
    <scope>NUCLEOTIDE SEQUENCE [LARGE SCALE GENOMIC DNA]</scope>
    <source>
        <strain evidence="4 5">119BY6-57</strain>
    </source>
</reference>
<feature type="compositionally biased region" description="Polar residues" evidence="2">
    <location>
        <begin position="917"/>
        <end position="928"/>
    </location>
</feature>
<dbReference type="InterPro" id="IPR031325">
    <property type="entry name" value="RHS_repeat"/>
</dbReference>
<dbReference type="InterPro" id="IPR006530">
    <property type="entry name" value="YD"/>
</dbReference>
<dbReference type="InterPro" id="IPR022385">
    <property type="entry name" value="Rhs_assc_core"/>
</dbReference>
<keyword evidence="5" id="KW-1185">Reference proteome</keyword>
<dbReference type="NCBIfam" id="TIGR03696">
    <property type="entry name" value="Rhs_assc_core"/>
    <property type="match status" value="1"/>
</dbReference>
<sequence length="1069" mass="116583">MKLRKDVLKGTIAGIVLLPAVGLAADYSRTEGITYHDDTAGWVLGQVEKVELVASTPILDPAFAYPLEMTRTEYGWKHVPRKKYGFGRLALEIGYNSADGTVAYVKDGAGHTTSVGSWKRGIPQSIAYADGTSQSAVVANDGTVSSITDANGFTTSYEYDEMGRVTKTTFPTGDTTAWAPITQTFDQVAASEWGIPAGHWRQIVSQGNFRSYTYFDALWRPVLTQQFDNTDVVATRTGTVKQYDHEGREVFASYPLATWSNVGTFTEGVITTYDVLGRVREVLQDSELGELSTTTTYLAGANGPYTLVTDPRDEQTRTWFQSFDTPSYDTPTTIWHPESAYTHITRDVFGKTTRLRRSNSSSATGGSLAVNRDYTYNGYQQLCRVDEPESGTSAMGYDAAGNVAWSVMGFTPSGAGCLTASSVAARRVDRAYDLRNRVTAMSFPDSRGNTTHTYTPDGLPASIMVDNGGGNVVTTTYAYNKRRLLTSERMQWNSVDWTLTSAYDGNGHLASETMPGNWNVAYAPNALGQPTQAGTYATNVRYFPNGALKQFTYGNGIVHTLTQNARGLAERSRDAYGSTAVHDDSYDYDANANLMAISDGLPGAQGNRSMQYDGLNRLVQVHDAPMLGGNGSASFSYNALDNLLTGWTKDAGAVSYTYDTNNRLTNMRNGAGATVVGLGYDAQGNVDNRNGSALDFDYGNRLRAHGSTSYVYDGLGRRVRDFTGGSKYSFYGQDGKLAFTNDMRKDVQQWYVYLGSSLVAIRERNVLDDTIRNLYQHTDGLGSPVAVTDANRNVIERDFYAPYGEQISGPANDGPGHTGHVMDAATGLTYMQQRYYDPVVGRFLSVDPVSADAGIMFNRYKYAGNNPYRYTDPDGREESEVEEKEDIEDKSDDRRSVRYHVSNLNDSAIVPNDTRTESGSSQSGASGLPANCTSSMGCWGYAPPPDMSNGEFVSFLFTFVGGGSGLGVKLGTSLFAFRMAGKQVVLEFGEHGLRRFAQAESKALKEAISARISERGLGLGQGMQEKIIVGGRQYEFRAFGYKEGRVKVGSVVEGQFGKSSPRNITTPKP</sequence>
<dbReference type="EMBL" id="JACHTF010000021">
    <property type="protein sequence ID" value="MBB1061951.1"/>
    <property type="molecule type" value="Genomic_DNA"/>
</dbReference>
<feature type="domain" description="Teneurin-like YD-shell" evidence="3">
    <location>
        <begin position="576"/>
        <end position="867"/>
    </location>
</feature>
<proteinExistence type="predicted"/>
<organism evidence="4 5">
    <name type="scientific">Marilutibacter spongiae</name>
    <dbReference type="NCBI Taxonomy" id="2025720"/>
    <lineage>
        <taxon>Bacteria</taxon>
        <taxon>Pseudomonadati</taxon>
        <taxon>Pseudomonadota</taxon>
        <taxon>Gammaproteobacteria</taxon>
        <taxon>Lysobacterales</taxon>
        <taxon>Lysobacteraceae</taxon>
        <taxon>Marilutibacter</taxon>
    </lineage>
</organism>
<dbReference type="InterPro" id="IPR050708">
    <property type="entry name" value="T6SS_VgrG/RHS"/>
</dbReference>
<dbReference type="InterPro" id="IPR056823">
    <property type="entry name" value="TEN-like_YD-shell"/>
</dbReference>
<name>A0A7W3Y7H0_9GAMM</name>
<evidence type="ECO:0000313" key="5">
    <source>
        <dbReference type="Proteomes" id="UP000523196"/>
    </source>
</evidence>
<dbReference type="Pfam" id="PF25023">
    <property type="entry name" value="TEN_YD-shell"/>
    <property type="match status" value="1"/>
</dbReference>
<dbReference type="Pfam" id="PF05593">
    <property type="entry name" value="RHS_repeat"/>
    <property type="match status" value="1"/>
</dbReference>
<dbReference type="Proteomes" id="UP000523196">
    <property type="component" value="Unassembled WGS sequence"/>
</dbReference>
<dbReference type="RefSeq" id="WP_182688714.1">
    <property type="nucleotide sequence ID" value="NZ_JACHTF010000021.1"/>
</dbReference>
<dbReference type="NCBIfam" id="TIGR01643">
    <property type="entry name" value="YD_repeat_2x"/>
    <property type="match status" value="1"/>
</dbReference>
<comment type="caution">
    <text evidence="4">The sequence shown here is derived from an EMBL/GenBank/DDBJ whole genome shotgun (WGS) entry which is preliminary data.</text>
</comment>
<protein>
    <submittedName>
        <fullName evidence="4">RHS repeat-associated core domain-containing protein</fullName>
    </submittedName>
</protein>
<dbReference type="PANTHER" id="PTHR32305:SF15">
    <property type="entry name" value="PROTEIN RHSA-RELATED"/>
    <property type="match status" value="1"/>
</dbReference>
<feature type="region of interest" description="Disordered" evidence="2">
    <location>
        <begin position="867"/>
        <end position="928"/>
    </location>
</feature>